<evidence type="ECO:0000256" key="2">
    <source>
        <dbReference type="SAM" id="Phobius"/>
    </source>
</evidence>
<feature type="region of interest" description="Disordered" evidence="1">
    <location>
        <begin position="510"/>
        <end position="547"/>
    </location>
</feature>
<dbReference type="GO" id="GO:0005886">
    <property type="term" value="C:plasma membrane"/>
    <property type="evidence" value="ECO:0007669"/>
    <property type="project" value="TreeGrafter"/>
</dbReference>
<evidence type="ECO:0000256" key="3">
    <source>
        <dbReference type="SAM" id="SignalP"/>
    </source>
</evidence>
<dbReference type="GeneTree" id="ENSGT00510000048978"/>
<sequence>MFFWLVGVLIACVFLCPPCVQILGKARLPPPRNVTLASKDFDVVLSWLPGNGYPRDVVYKVSYWSFVSSFRKIVQRRWKNVPHCTNISKTTCNLTCVPVDLHNKYRARVRAHVAGDQSEWVESGDVEYYYDLELAPPVLEVRKMENTLLVNATFPYASCVERGFIDLKYDLEFWNAGTEKKESFKDILKNTEKKINISMSNGNYCLSARASFQRIQLKHSEFSKPFCMVLNQKVNTELPIAIATPLLVLIIFVTGFFSFIGLYLRGARRAKLPQALDFSSYRAPISVLENYPGKEFFTEDIFCTEQPITRGRRNQPSVHSLSGEDEEEEDDSDSSATYAKRPQFPKRGPSSSMNQQVSDSESGGSWPGGECLPDLTGLGLSHFVWRGKAAEEGTSDFQGSEVSLSQSSSSGSSSLSEVRYLATRGHEHQDMDVDIDQKETYLQVSLLKEQLDFQPPIEHSLPTKGLPYTNHLRQQSPQMACLLIPASQNFHGLSIDRQLVCFETLKLEDNESTASDPDDDRDPLCKPEERLPLSPAIRGTSKKGTQWGLEEEKDKTLKFKECQWMGYMSRN</sequence>
<proteinExistence type="predicted"/>
<protein>
    <submittedName>
        <fullName evidence="6">Interferon lambda receptor 1</fullName>
    </submittedName>
</protein>
<dbReference type="AlphaFoldDB" id="A0A8D0H9R7"/>
<dbReference type="InterPro" id="IPR003961">
    <property type="entry name" value="FN3_dom"/>
</dbReference>
<dbReference type="InterPro" id="IPR036116">
    <property type="entry name" value="FN3_sf"/>
</dbReference>
<reference evidence="6" key="2">
    <citation type="submission" date="2025-09" db="UniProtKB">
        <authorList>
            <consortium name="Ensembl"/>
        </authorList>
    </citation>
    <scope>IDENTIFICATION</scope>
</reference>
<keyword evidence="2" id="KW-0812">Transmembrane</keyword>
<dbReference type="SUPFAM" id="SSF49265">
    <property type="entry name" value="Fibronectin type III"/>
    <property type="match status" value="2"/>
</dbReference>
<feature type="signal peptide" evidence="3">
    <location>
        <begin position="1"/>
        <end position="22"/>
    </location>
</feature>
<feature type="compositionally biased region" description="Low complexity" evidence="1">
    <location>
        <begin position="398"/>
        <end position="416"/>
    </location>
</feature>
<keyword evidence="3" id="KW-0732">Signal</keyword>
<feature type="domain" description="Interferon/interleukin receptor" evidence="5">
    <location>
        <begin position="134"/>
        <end position="229"/>
    </location>
</feature>
<reference evidence="6" key="1">
    <citation type="submission" date="2025-08" db="UniProtKB">
        <authorList>
            <consortium name="Ensembl"/>
        </authorList>
    </citation>
    <scope>IDENTIFICATION</scope>
</reference>
<evidence type="ECO:0000256" key="1">
    <source>
        <dbReference type="SAM" id="MobiDB-lite"/>
    </source>
</evidence>
<evidence type="ECO:0000313" key="7">
    <source>
        <dbReference type="Proteomes" id="UP000694392"/>
    </source>
</evidence>
<evidence type="ECO:0000313" key="6">
    <source>
        <dbReference type="Ensembl" id="ENSSPUP00000020881.1"/>
    </source>
</evidence>
<feature type="region of interest" description="Disordered" evidence="1">
    <location>
        <begin position="392"/>
        <end position="416"/>
    </location>
</feature>
<dbReference type="Ensembl" id="ENSSPUT00000022251.1">
    <property type="protein sequence ID" value="ENSSPUP00000020881.1"/>
    <property type="gene ID" value="ENSSPUG00000016046.1"/>
</dbReference>
<dbReference type="PANTHER" id="PTHR20859">
    <property type="entry name" value="INTERFERON/INTERLEUKIN RECEPTOR"/>
    <property type="match status" value="1"/>
</dbReference>
<dbReference type="Gene3D" id="2.60.40.10">
    <property type="entry name" value="Immunoglobulins"/>
    <property type="match status" value="2"/>
</dbReference>
<organism evidence="6 7">
    <name type="scientific">Sphenodon punctatus</name>
    <name type="common">Tuatara</name>
    <name type="synonym">Hatteria punctata</name>
    <dbReference type="NCBI Taxonomy" id="8508"/>
    <lineage>
        <taxon>Eukaryota</taxon>
        <taxon>Metazoa</taxon>
        <taxon>Chordata</taxon>
        <taxon>Craniata</taxon>
        <taxon>Vertebrata</taxon>
        <taxon>Euteleostomi</taxon>
        <taxon>Lepidosauria</taxon>
        <taxon>Sphenodontia</taxon>
        <taxon>Sphenodontidae</taxon>
        <taxon>Sphenodon</taxon>
    </lineage>
</organism>
<dbReference type="Pfam" id="PF09294">
    <property type="entry name" value="Interfer-bind"/>
    <property type="match status" value="1"/>
</dbReference>
<evidence type="ECO:0000259" key="5">
    <source>
        <dbReference type="Pfam" id="PF09294"/>
    </source>
</evidence>
<keyword evidence="7" id="KW-1185">Reference proteome</keyword>
<dbReference type="Pfam" id="PF01108">
    <property type="entry name" value="Tissue_fac"/>
    <property type="match status" value="1"/>
</dbReference>
<feature type="compositionally biased region" description="Basic and acidic residues" evidence="1">
    <location>
        <begin position="522"/>
        <end position="531"/>
    </location>
</feature>
<accession>A0A8D0H9R7</accession>
<gene>
    <name evidence="6" type="primary">IFNLR1</name>
</gene>
<dbReference type="InterPro" id="IPR050650">
    <property type="entry name" value="Type-II_Cytokine-TF_Rcpt"/>
</dbReference>
<feature type="chain" id="PRO_5034430467" evidence="3">
    <location>
        <begin position="23"/>
        <end position="571"/>
    </location>
</feature>
<keyword evidence="2" id="KW-0472">Membrane</keyword>
<dbReference type="InterPro" id="IPR013783">
    <property type="entry name" value="Ig-like_fold"/>
</dbReference>
<feature type="compositionally biased region" description="Polar residues" evidence="1">
    <location>
        <begin position="349"/>
        <end position="363"/>
    </location>
</feature>
<dbReference type="Proteomes" id="UP000694392">
    <property type="component" value="Unplaced"/>
</dbReference>
<keyword evidence="2" id="KW-1133">Transmembrane helix</keyword>
<dbReference type="GO" id="GO:0004896">
    <property type="term" value="F:cytokine receptor activity"/>
    <property type="evidence" value="ECO:0007669"/>
    <property type="project" value="TreeGrafter"/>
</dbReference>
<dbReference type="PANTHER" id="PTHR20859:SF55">
    <property type="entry name" value="INTERFERON LAMBDA RECEPTOR 1"/>
    <property type="match status" value="1"/>
</dbReference>
<name>A0A8D0H9R7_SPHPU</name>
<dbReference type="CDD" id="cd00063">
    <property type="entry name" value="FN3"/>
    <property type="match status" value="1"/>
</dbReference>
<feature type="compositionally biased region" description="Acidic residues" evidence="1">
    <location>
        <begin position="323"/>
        <end position="333"/>
    </location>
</feature>
<feature type="domain" description="Fibronectin type-III" evidence="4">
    <location>
        <begin position="9"/>
        <end position="120"/>
    </location>
</feature>
<feature type="region of interest" description="Disordered" evidence="1">
    <location>
        <begin position="308"/>
        <end position="371"/>
    </location>
</feature>
<feature type="transmembrane region" description="Helical" evidence="2">
    <location>
        <begin position="240"/>
        <end position="264"/>
    </location>
</feature>
<evidence type="ECO:0000259" key="4">
    <source>
        <dbReference type="Pfam" id="PF01108"/>
    </source>
</evidence>
<dbReference type="InterPro" id="IPR015373">
    <property type="entry name" value="Interferon/interleukin_rcp_dom"/>
</dbReference>
<dbReference type="OMA" id="EHTHYMG"/>